<feature type="domain" description="Transposase IS200-like" evidence="1">
    <location>
        <begin position="10"/>
        <end position="129"/>
    </location>
</feature>
<dbReference type="SMART" id="SM01321">
    <property type="entry name" value="Y1_Tnp"/>
    <property type="match status" value="1"/>
</dbReference>
<dbReference type="GO" id="GO:0006313">
    <property type="term" value="P:DNA transposition"/>
    <property type="evidence" value="ECO:0007669"/>
    <property type="project" value="InterPro"/>
</dbReference>
<gene>
    <name evidence="2" type="primary">tnpA1</name>
    <name evidence="2" type="ORF">ING2E5A_2824</name>
</gene>
<dbReference type="InterPro" id="IPR002686">
    <property type="entry name" value="Transposase_17"/>
</dbReference>
<dbReference type="PANTHER" id="PTHR33360">
    <property type="entry name" value="TRANSPOSASE FOR INSERTION SEQUENCE ELEMENT IS200"/>
    <property type="match status" value="1"/>
</dbReference>
<dbReference type="SUPFAM" id="SSF143422">
    <property type="entry name" value="Transposase IS200-like"/>
    <property type="match status" value="1"/>
</dbReference>
<dbReference type="AlphaFoldDB" id="A0A1G4GAR2"/>
<accession>A0A1G4GAR2</accession>
<dbReference type="Proteomes" id="UP000178485">
    <property type="component" value="Chromosome i"/>
</dbReference>
<dbReference type="Pfam" id="PF01797">
    <property type="entry name" value="Y1_Tnp"/>
    <property type="match status" value="1"/>
</dbReference>
<dbReference type="PANTHER" id="PTHR33360:SF2">
    <property type="entry name" value="TRANSPOSASE FOR INSERTION SEQUENCE ELEMENT IS200"/>
    <property type="match status" value="1"/>
</dbReference>
<dbReference type="EMBL" id="LT608328">
    <property type="protein sequence ID" value="SCM59619.1"/>
    <property type="molecule type" value="Genomic_DNA"/>
</dbReference>
<evidence type="ECO:0000259" key="1">
    <source>
        <dbReference type="SMART" id="SM01321"/>
    </source>
</evidence>
<proteinExistence type="predicted"/>
<dbReference type="STRING" id="1642646.ING2E5A_2824"/>
<organism evidence="2 3">
    <name type="scientific">Petrimonas mucosa</name>
    <dbReference type="NCBI Taxonomy" id="1642646"/>
    <lineage>
        <taxon>Bacteria</taxon>
        <taxon>Pseudomonadati</taxon>
        <taxon>Bacteroidota</taxon>
        <taxon>Bacteroidia</taxon>
        <taxon>Bacteroidales</taxon>
        <taxon>Dysgonomonadaceae</taxon>
        <taxon>Petrimonas</taxon>
    </lineage>
</organism>
<dbReference type="InterPro" id="IPR036515">
    <property type="entry name" value="Transposase_17_sf"/>
</dbReference>
<dbReference type="NCBIfam" id="NF033573">
    <property type="entry name" value="transpos_IS200"/>
    <property type="match status" value="1"/>
</dbReference>
<dbReference type="GO" id="GO:0004803">
    <property type="term" value="F:transposase activity"/>
    <property type="evidence" value="ECO:0007669"/>
    <property type="project" value="InterPro"/>
</dbReference>
<dbReference type="RefSeq" id="WP_071137880.1">
    <property type="nucleotide sequence ID" value="NZ_LT608328.1"/>
</dbReference>
<evidence type="ECO:0000313" key="2">
    <source>
        <dbReference type="EMBL" id="SCM59619.1"/>
    </source>
</evidence>
<keyword evidence="3" id="KW-1185">Reference proteome</keyword>
<reference evidence="2 3" key="1">
    <citation type="submission" date="2016-08" db="EMBL/GenBank/DDBJ databases">
        <authorList>
            <person name="Seilhamer J.J."/>
        </authorList>
    </citation>
    <scope>NUCLEOTIDE SEQUENCE [LARGE SCALE GENOMIC DNA]</scope>
    <source>
        <strain evidence="2">ING2-E5A</strain>
    </source>
</reference>
<sequence length="142" mass="16701">MEHRKSSHSVYNLQVHLVWITKYRYKVLTGDVQLRCRDILRQVSNSLDIAMLKGVVSKDHIHLHISYPPKLSVSDIVKRLKGRSSRMLLQEFPELQRRYWGNHFWAIGYGCWSVGNITDEMLSTYLDHHGDHPNSNENFILE</sequence>
<dbReference type="GO" id="GO:0003677">
    <property type="term" value="F:DNA binding"/>
    <property type="evidence" value="ECO:0007669"/>
    <property type="project" value="InterPro"/>
</dbReference>
<dbReference type="KEGG" id="pmuc:ING2E5A_2824"/>
<dbReference type="Gene3D" id="3.30.70.1290">
    <property type="entry name" value="Transposase IS200-like"/>
    <property type="match status" value="1"/>
</dbReference>
<name>A0A1G4GAR2_9BACT</name>
<evidence type="ECO:0000313" key="3">
    <source>
        <dbReference type="Proteomes" id="UP000178485"/>
    </source>
</evidence>
<protein>
    <submittedName>
        <fullName evidence="2">Transposase for insertion sequence element IS200</fullName>
    </submittedName>
</protein>